<dbReference type="PANTHER" id="PTHR36303:SF1">
    <property type="entry name" value="2',3'-CYCLIC-NUCLEOTIDE 2'-PHOSPHODIESTERASE"/>
    <property type="match status" value="1"/>
</dbReference>
<dbReference type="InterPro" id="IPR005235">
    <property type="entry name" value="YmdB-like"/>
</dbReference>
<comment type="caution">
    <text evidence="3">The sequence shown here is derived from an EMBL/GenBank/DDBJ whole genome shotgun (WGS) entry which is preliminary data.</text>
</comment>
<gene>
    <name evidence="3" type="ORF">C8263_14670</name>
</gene>
<evidence type="ECO:0000256" key="2">
    <source>
        <dbReference type="PIRSR" id="PIRSR004789-51"/>
    </source>
</evidence>
<reference evidence="3 4" key="1">
    <citation type="submission" date="2018-03" db="EMBL/GenBank/DDBJ databases">
        <title>Draft genome of Deinococcus sp. OD32.</title>
        <authorList>
            <person name="Wang X.-P."/>
            <person name="Du Z.-J."/>
        </authorList>
    </citation>
    <scope>NUCLEOTIDE SEQUENCE [LARGE SCALE GENOMIC DNA]</scope>
    <source>
        <strain evidence="3 4">OD32</strain>
    </source>
</reference>
<keyword evidence="4" id="KW-1185">Reference proteome</keyword>
<dbReference type="Gene3D" id="3.60.21.10">
    <property type="match status" value="1"/>
</dbReference>
<dbReference type="SUPFAM" id="SSF56300">
    <property type="entry name" value="Metallo-dependent phosphatases"/>
    <property type="match status" value="1"/>
</dbReference>
<name>A0A2T3W4Z1_9DEIO</name>
<dbReference type="CDD" id="cd07382">
    <property type="entry name" value="MPP_DR1281"/>
    <property type="match status" value="1"/>
</dbReference>
<dbReference type="GO" id="GO:0004113">
    <property type="term" value="F:2',3'-cyclic-nucleotide 3'-phosphodiesterase activity"/>
    <property type="evidence" value="ECO:0007669"/>
    <property type="project" value="TreeGrafter"/>
</dbReference>
<feature type="binding site" evidence="2">
    <location>
        <position position="37"/>
    </location>
    <ligand>
        <name>Fe cation</name>
        <dbReference type="ChEBI" id="CHEBI:24875"/>
        <label>2</label>
    </ligand>
</feature>
<evidence type="ECO:0000313" key="3">
    <source>
        <dbReference type="EMBL" id="PTA66960.1"/>
    </source>
</evidence>
<evidence type="ECO:0000256" key="1">
    <source>
        <dbReference type="PIRSR" id="PIRSR004789-50"/>
    </source>
</evidence>
<keyword evidence="2" id="KW-0479">Metal-binding</keyword>
<dbReference type="GO" id="GO:0046872">
    <property type="term" value="F:metal ion binding"/>
    <property type="evidence" value="ECO:0007669"/>
    <property type="project" value="UniProtKB-KW"/>
</dbReference>
<accession>A0A2T3W4Z1</accession>
<dbReference type="AlphaFoldDB" id="A0A2T3W4Z1"/>
<feature type="binding site" evidence="2">
    <location>
        <position position="37"/>
    </location>
    <ligand>
        <name>Fe cation</name>
        <dbReference type="ChEBI" id="CHEBI:24875"/>
        <label>1</label>
    </ligand>
</feature>
<proteinExistence type="predicted"/>
<dbReference type="Proteomes" id="UP000240317">
    <property type="component" value="Unassembled WGS sequence"/>
</dbReference>
<feature type="binding site" evidence="2">
    <location>
        <position position="8"/>
    </location>
    <ligand>
        <name>Fe cation</name>
        <dbReference type="ChEBI" id="CHEBI:24875"/>
        <label>1</label>
    </ligand>
</feature>
<protein>
    <submittedName>
        <fullName evidence="3">Metallophosphoesterase</fullName>
    </submittedName>
</protein>
<dbReference type="RefSeq" id="WP_107138897.1">
    <property type="nucleotide sequence ID" value="NZ_PYSV01000016.1"/>
</dbReference>
<feature type="binding site" evidence="2">
    <location>
        <position position="180"/>
    </location>
    <ligand>
        <name>Fe cation</name>
        <dbReference type="ChEBI" id="CHEBI:24875"/>
        <label>1</label>
    </ligand>
</feature>
<dbReference type="PIRSF" id="PIRSF004789">
    <property type="entry name" value="DR1281"/>
    <property type="match status" value="1"/>
</dbReference>
<dbReference type="OrthoDB" id="9801109at2"/>
<dbReference type="EMBL" id="PYSV01000016">
    <property type="protein sequence ID" value="PTA66960.1"/>
    <property type="molecule type" value="Genomic_DNA"/>
</dbReference>
<feature type="binding site" evidence="2">
    <location>
        <position position="38"/>
    </location>
    <ligand>
        <name>Fe cation</name>
        <dbReference type="ChEBI" id="CHEBI:24875"/>
        <label>1</label>
    </ligand>
</feature>
<feature type="active site" description="Proton donor" evidence="1">
    <location>
        <position position="66"/>
    </location>
</feature>
<dbReference type="PANTHER" id="PTHR36303">
    <property type="entry name" value="2',3'-CYCLIC-NUCLEOTIDE 2'-PHOSPHODIESTERASE"/>
    <property type="match status" value="1"/>
</dbReference>
<feature type="binding site" evidence="2">
    <location>
        <position position="65"/>
    </location>
    <ligand>
        <name>Fe cation</name>
        <dbReference type="ChEBI" id="CHEBI:24875"/>
        <label>2</label>
    </ligand>
</feature>
<dbReference type="Pfam" id="PF13277">
    <property type="entry name" value="YmdB"/>
    <property type="match status" value="1"/>
</dbReference>
<organism evidence="3 4">
    <name type="scientific">Deinococcus arcticus</name>
    <dbReference type="NCBI Taxonomy" id="2136176"/>
    <lineage>
        <taxon>Bacteria</taxon>
        <taxon>Thermotogati</taxon>
        <taxon>Deinococcota</taxon>
        <taxon>Deinococci</taxon>
        <taxon>Deinococcales</taxon>
        <taxon>Deinococcaceae</taxon>
        <taxon>Deinococcus</taxon>
    </lineage>
</organism>
<feature type="binding site" evidence="2">
    <location>
        <position position="178"/>
    </location>
    <ligand>
        <name>Fe cation</name>
        <dbReference type="ChEBI" id="CHEBI:24875"/>
        <label>2</label>
    </ligand>
</feature>
<dbReference type="InterPro" id="IPR029052">
    <property type="entry name" value="Metallo-depent_PP-like"/>
</dbReference>
<sequence length="262" mass="28338">MRVLFIGDVFGQPGRRVLGAQLPTLRGQADFVIVNMENAAGGFGLHREAADAALKAGVHCITLGNHAWHHKDVYVMMQDEGTYPIVRPLNYSDPGTPGVGWRTFNVKTAAGTEKLTVVNLLGRVFMEALANPFRAMDELLERNDLGTVFVDFHAEATSEKQAMGWHLAGRVAAVIGTHTHVPTADTRILEGGTAYQTDAGLTGPHHSVIGSGRDGPIQKFLTERPHRYGVAEGGPAELNGVFVQIEGGRATGIERYRYVEEG</sequence>
<feature type="binding site" evidence="2">
    <location>
        <position position="153"/>
    </location>
    <ligand>
        <name>Fe cation</name>
        <dbReference type="ChEBI" id="CHEBI:24875"/>
        <label>2</label>
    </ligand>
</feature>
<evidence type="ECO:0000313" key="4">
    <source>
        <dbReference type="Proteomes" id="UP000240317"/>
    </source>
</evidence>